<protein>
    <recommendedName>
        <fullName evidence="5">acetylornithine transaminase</fullName>
        <ecNumber evidence="5">2.6.1.11</ecNumber>
    </recommendedName>
</protein>
<dbReference type="InterPro" id="IPR015421">
    <property type="entry name" value="PyrdxlP-dep_Trfase_major"/>
</dbReference>
<keyword evidence="7" id="KW-0028">Amino-acid biosynthesis</keyword>
<evidence type="ECO:0000256" key="2">
    <source>
        <dbReference type="ARBA" id="ARBA00004173"/>
    </source>
</evidence>
<comment type="pathway">
    <text evidence="3">Amino-acid biosynthesis; L-arginine biosynthesis; N(2)-acetyl-L-ornithine from L-glutamate: step 4/4.</text>
</comment>
<dbReference type="FunFam" id="3.40.640.10:FF:000004">
    <property type="entry name" value="Acetylornithine aminotransferase"/>
    <property type="match status" value="1"/>
</dbReference>
<name>A0A5N5QQA6_9AGAM</name>
<comment type="similarity">
    <text evidence="4 10">Belongs to the class-III pyridoxal-phosphate-dependent aminotransferase family.</text>
</comment>
<reference evidence="11 12" key="1">
    <citation type="journal article" date="2019" name="Fungal Biol. Biotechnol.">
        <title>Draft genome sequence of fastidious pathogen Ceratobasidium theobromae, which causes vascular-streak dieback in Theobroma cacao.</title>
        <authorList>
            <person name="Ali S.S."/>
            <person name="Asman A."/>
            <person name="Shao J."/>
            <person name="Firmansyah A.P."/>
            <person name="Susilo A.W."/>
            <person name="Rosmana A."/>
            <person name="McMahon P."/>
            <person name="Junaid M."/>
            <person name="Guest D."/>
            <person name="Kheng T.Y."/>
            <person name="Meinhardt L.W."/>
            <person name="Bailey B.A."/>
        </authorList>
    </citation>
    <scope>NUCLEOTIDE SEQUENCE [LARGE SCALE GENOMIC DNA]</scope>
    <source>
        <strain evidence="11 12">CT2</strain>
    </source>
</reference>
<evidence type="ECO:0000256" key="6">
    <source>
        <dbReference type="ARBA" id="ARBA00022576"/>
    </source>
</evidence>
<dbReference type="UniPathway" id="UPA00068">
    <property type="reaction ID" value="UER00109"/>
</dbReference>
<dbReference type="AlphaFoldDB" id="A0A5N5QQA6"/>
<dbReference type="InterPro" id="IPR050103">
    <property type="entry name" value="Class-III_PLP-dep_AT"/>
</dbReference>
<dbReference type="CDD" id="cd00610">
    <property type="entry name" value="OAT_like"/>
    <property type="match status" value="1"/>
</dbReference>
<dbReference type="PIRSF" id="PIRSF000521">
    <property type="entry name" value="Transaminase_4ab_Lys_Orn"/>
    <property type="match status" value="1"/>
</dbReference>
<dbReference type="OrthoDB" id="10260828at2759"/>
<evidence type="ECO:0000256" key="10">
    <source>
        <dbReference type="RuleBase" id="RU003560"/>
    </source>
</evidence>
<keyword evidence="8 11" id="KW-0808">Transferase</keyword>
<evidence type="ECO:0000256" key="4">
    <source>
        <dbReference type="ARBA" id="ARBA00008954"/>
    </source>
</evidence>
<sequence>MRLLVTRTTRQLLRFQSRFASTKPCTAYTSITHPEDETSIPQSVKARLTELEKHLVGTYARPPFILQRGKGSWVWDTTDRKYLDFTAGIAVNSLGHGDTELAKVIGEQAATLLHTSNVFHHEWAGKLATLLVELTQREGGLGYEASTTDVSNAKVFFSSSGTEANEGALKFVRKYAKEQWAHVEEGRKWQESPKTRVVCFANGFHGRTMGALSATTNPKYQAPFGPLVPGFDVGQYNNISGVASLIRENTCAVIVEPMQGEGGVHAATEEFLRALRKRCDEVGAVLIFDEIQCGLYRSGKLWAHSWFPTDCHPDIITMAKPLANGFPIGAILVRDRIARAMTVGSHGTTFGGSPIGTRLGHHVLSRLSEPSFTAHATSVAQQLDARLAPLQDMFPNIIAGPTRGRGLLRGVPFKNEADPAKIVKLARERGVLLLTAGKDAIRLVPSLNVGSEEVNHAMDVFESCLYVLEQQA</sequence>
<dbReference type="InterPro" id="IPR015422">
    <property type="entry name" value="PyrdxlP-dep_Trfase_small"/>
</dbReference>
<evidence type="ECO:0000256" key="5">
    <source>
        <dbReference type="ARBA" id="ARBA00012919"/>
    </source>
</evidence>
<comment type="subcellular location">
    <subcellularLocation>
        <location evidence="2">Mitochondrion</location>
    </subcellularLocation>
</comment>
<evidence type="ECO:0000313" key="11">
    <source>
        <dbReference type="EMBL" id="KAB5593407.1"/>
    </source>
</evidence>
<evidence type="ECO:0000256" key="8">
    <source>
        <dbReference type="ARBA" id="ARBA00022679"/>
    </source>
</evidence>
<accession>A0A5N5QQA6</accession>
<keyword evidence="6 11" id="KW-0032">Aminotransferase</keyword>
<dbReference type="Pfam" id="PF00202">
    <property type="entry name" value="Aminotran_3"/>
    <property type="match status" value="1"/>
</dbReference>
<dbReference type="InterPro" id="IPR015424">
    <property type="entry name" value="PyrdxlP-dep_Trfase"/>
</dbReference>
<dbReference type="EMBL" id="SSOP01000038">
    <property type="protein sequence ID" value="KAB5593407.1"/>
    <property type="molecule type" value="Genomic_DNA"/>
</dbReference>
<dbReference type="GO" id="GO:0005759">
    <property type="term" value="C:mitochondrial matrix"/>
    <property type="evidence" value="ECO:0007669"/>
    <property type="project" value="TreeGrafter"/>
</dbReference>
<evidence type="ECO:0000256" key="3">
    <source>
        <dbReference type="ARBA" id="ARBA00005024"/>
    </source>
</evidence>
<dbReference type="NCBIfam" id="TIGR00707">
    <property type="entry name" value="argD"/>
    <property type="match status" value="1"/>
</dbReference>
<keyword evidence="9 10" id="KW-0663">Pyridoxal phosphate</keyword>
<dbReference type="GO" id="GO:0042802">
    <property type="term" value="F:identical protein binding"/>
    <property type="evidence" value="ECO:0007669"/>
    <property type="project" value="TreeGrafter"/>
</dbReference>
<gene>
    <name evidence="11" type="ORF">CTheo_3145</name>
</gene>
<evidence type="ECO:0000313" key="12">
    <source>
        <dbReference type="Proteomes" id="UP000383932"/>
    </source>
</evidence>
<dbReference type="PANTHER" id="PTHR11986">
    <property type="entry name" value="AMINOTRANSFERASE CLASS III"/>
    <property type="match status" value="1"/>
</dbReference>
<dbReference type="Proteomes" id="UP000383932">
    <property type="component" value="Unassembled WGS sequence"/>
</dbReference>
<dbReference type="Gene3D" id="3.40.640.10">
    <property type="entry name" value="Type I PLP-dependent aspartate aminotransferase-like (Major domain)"/>
    <property type="match status" value="1"/>
</dbReference>
<dbReference type="PROSITE" id="PS00600">
    <property type="entry name" value="AA_TRANSFER_CLASS_3"/>
    <property type="match status" value="1"/>
</dbReference>
<dbReference type="GO" id="GO:0003992">
    <property type="term" value="F:N2-acetyl-L-ornithine:2-oxoglutarate 5-aminotransferase activity"/>
    <property type="evidence" value="ECO:0007669"/>
    <property type="project" value="UniProtKB-EC"/>
</dbReference>
<dbReference type="PANTHER" id="PTHR11986:SF79">
    <property type="entry name" value="ACETYLORNITHINE AMINOTRANSFERASE, MITOCHONDRIAL"/>
    <property type="match status" value="1"/>
</dbReference>
<dbReference type="GO" id="GO:0006526">
    <property type="term" value="P:L-arginine biosynthetic process"/>
    <property type="evidence" value="ECO:0007669"/>
    <property type="project" value="UniProtKB-UniPathway"/>
</dbReference>
<comment type="caution">
    <text evidence="11">The sequence shown here is derived from an EMBL/GenBank/DDBJ whole genome shotgun (WGS) entry which is preliminary data.</text>
</comment>
<evidence type="ECO:0000256" key="7">
    <source>
        <dbReference type="ARBA" id="ARBA00022605"/>
    </source>
</evidence>
<evidence type="ECO:0000256" key="9">
    <source>
        <dbReference type="ARBA" id="ARBA00022898"/>
    </source>
</evidence>
<comment type="cofactor">
    <cofactor evidence="1">
        <name>pyridoxal 5'-phosphate</name>
        <dbReference type="ChEBI" id="CHEBI:597326"/>
    </cofactor>
</comment>
<dbReference type="GO" id="GO:0030170">
    <property type="term" value="F:pyridoxal phosphate binding"/>
    <property type="evidence" value="ECO:0007669"/>
    <property type="project" value="InterPro"/>
</dbReference>
<dbReference type="InterPro" id="IPR004636">
    <property type="entry name" value="AcOrn/SuccOrn_fam"/>
</dbReference>
<dbReference type="SUPFAM" id="SSF53383">
    <property type="entry name" value="PLP-dependent transferases"/>
    <property type="match status" value="1"/>
</dbReference>
<dbReference type="NCBIfam" id="NF002325">
    <property type="entry name" value="PRK01278.1"/>
    <property type="match status" value="1"/>
</dbReference>
<dbReference type="InterPro" id="IPR049704">
    <property type="entry name" value="Aminotrans_3_PPA_site"/>
</dbReference>
<evidence type="ECO:0000256" key="1">
    <source>
        <dbReference type="ARBA" id="ARBA00001933"/>
    </source>
</evidence>
<dbReference type="Gene3D" id="3.90.1150.10">
    <property type="entry name" value="Aspartate Aminotransferase, domain 1"/>
    <property type="match status" value="1"/>
</dbReference>
<dbReference type="InterPro" id="IPR005814">
    <property type="entry name" value="Aminotrans_3"/>
</dbReference>
<keyword evidence="12" id="KW-1185">Reference proteome</keyword>
<organism evidence="11 12">
    <name type="scientific">Ceratobasidium theobromae</name>
    <dbReference type="NCBI Taxonomy" id="1582974"/>
    <lineage>
        <taxon>Eukaryota</taxon>
        <taxon>Fungi</taxon>
        <taxon>Dikarya</taxon>
        <taxon>Basidiomycota</taxon>
        <taxon>Agaricomycotina</taxon>
        <taxon>Agaricomycetes</taxon>
        <taxon>Cantharellales</taxon>
        <taxon>Ceratobasidiaceae</taxon>
        <taxon>Ceratobasidium</taxon>
    </lineage>
</organism>
<proteinExistence type="inferred from homology"/>
<dbReference type="EC" id="2.6.1.11" evidence="5"/>